<evidence type="ECO:0000313" key="8">
    <source>
        <dbReference type="EMBL" id="MSS84364.1"/>
    </source>
</evidence>
<evidence type="ECO:0000256" key="7">
    <source>
        <dbReference type="SAM" id="Phobius"/>
    </source>
</evidence>
<protein>
    <submittedName>
        <fullName evidence="8">Sugar ABC transporter permease</fullName>
    </submittedName>
</protein>
<feature type="transmembrane region" description="Helical" evidence="7">
    <location>
        <begin position="282"/>
        <end position="304"/>
    </location>
</feature>
<dbReference type="PANTHER" id="PTHR32196:SF63">
    <property type="entry name" value="INNER MEMBRANE ABC TRANSPORTER PERMEASE PROTEIN YJFF"/>
    <property type="match status" value="1"/>
</dbReference>
<dbReference type="InterPro" id="IPR001851">
    <property type="entry name" value="ABC_transp_permease"/>
</dbReference>
<dbReference type="AlphaFoldDB" id="A0A6N7VRH5"/>
<evidence type="ECO:0000256" key="4">
    <source>
        <dbReference type="ARBA" id="ARBA00022989"/>
    </source>
</evidence>
<feature type="transmembrane region" description="Helical" evidence="7">
    <location>
        <begin position="177"/>
        <end position="197"/>
    </location>
</feature>
<dbReference type="Proteomes" id="UP000470875">
    <property type="component" value="Unassembled WGS sequence"/>
</dbReference>
<dbReference type="CDD" id="cd06579">
    <property type="entry name" value="TM_PBP1_transp_AraH_like"/>
    <property type="match status" value="1"/>
</dbReference>
<keyword evidence="5 7" id="KW-0472">Membrane</keyword>
<feature type="transmembrane region" description="Helical" evidence="7">
    <location>
        <begin position="228"/>
        <end position="246"/>
    </location>
</feature>
<comment type="subcellular location">
    <subcellularLocation>
        <location evidence="1">Cell membrane</location>
        <topology evidence="1">Multi-pass membrane protein</topology>
    </subcellularLocation>
</comment>
<dbReference type="EMBL" id="VULO01000006">
    <property type="protein sequence ID" value="MSS84364.1"/>
    <property type="molecule type" value="Genomic_DNA"/>
</dbReference>
<dbReference type="GO" id="GO:0005886">
    <property type="term" value="C:plasma membrane"/>
    <property type="evidence" value="ECO:0007669"/>
    <property type="project" value="UniProtKB-SubCell"/>
</dbReference>
<name>A0A6N7VRH5_9ACTO</name>
<evidence type="ECO:0000256" key="6">
    <source>
        <dbReference type="SAM" id="MobiDB-lite"/>
    </source>
</evidence>
<feature type="transmembrane region" description="Helical" evidence="7">
    <location>
        <begin position="99"/>
        <end position="120"/>
    </location>
</feature>
<keyword evidence="9" id="KW-1185">Reference proteome</keyword>
<feature type="transmembrane region" description="Helical" evidence="7">
    <location>
        <begin position="310"/>
        <end position="329"/>
    </location>
</feature>
<evidence type="ECO:0000256" key="5">
    <source>
        <dbReference type="ARBA" id="ARBA00023136"/>
    </source>
</evidence>
<keyword evidence="3 7" id="KW-0812">Transmembrane</keyword>
<dbReference type="GO" id="GO:0022857">
    <property type="term" value="F:transmembrane transporter activity"/>
    <property type="evidence" value="ECO:0007669"/>
    <property type="project" value="InterPro"/>
</dbReference>
<evidence type="ECO:0000256" key="2">
    <source>
        <dbReference type="ARBA" id="ARBA00022475"/>
    </source>
</evidence>
<evidence type="ECO:0000256" key="1">
    <source>
        <dbReference type="ARBA" id="ARBA00004651"/>
    </source>
</evidence>
<evidence type="ECO:0000313" key="9">
    <source>
        <dbReference type="Proteomes" id="UP000470875"/>
    </source>
</evidence>
<accession>A0A6N7VRH5</accession>
<feature type="transmembrane region" description="Helical" evidence="7">
    <location>
        <begin position="127"/>
        <end position="146"/>
    </location>
</feature>
<sequence length="358" mass="37579">MTSQVKRRQSFHISRDTYTTWAAVILFFVLLFGGQMAVGNILNAGTISNLLINNAYLIILAVGMTFTILTGGIDLSVGAVVAFSTVAGVTLIQAGWNSWLVAVLMVLIGSVFGLFSGILVRFFNVQPFIATLSVMFLARGLAGVLTTESLVIPKDSGFLVLATKWTIIDGAKRTDRFYLSPNVLIAIVIVGIAFFLLHRTRFGRTVYAIGGNEQAAELMGLPAQRSKLLVYIVSGTCSGLAGVVYATNVGSVQNFIGTGWELDAIAATVIGGTLLTGGVGYVLGSVVGVLITGLLATLITVSSFEIPGVPAGSTAGIITALILLLFVLLQKAITFAGRSGPAGPEESAQILQKETERA</sequence>
<dbReference type="PANTHER" id="PTHR32196">
    <property type="entry name" value="ABC TRANSPORTER PERMEASE PROTEIN YPHD-RELATED-RELATED"/>
    <property type="match status" value="1"/>
</dbReference>
<feature type="transmembrane region" description="Helical" evidence="7">
    <location>
        <begin position="50"/>
        <end position="68"/>
    </location>
</feature>
<feature type="transmembrane region" description="Helical" evidence="7">
    <location>
        <begin position="75"/>
        <end position="93"/>
    </location>
</feature>
<reference evidence="8 9" key="1">
    <citation type="submission" date="2019-08" db="EMBL/GenBank/DDBJ databases">
        <title>In-depth cultivation of the pig gut microbiome towards novel bacterial diversity and tailored functional studies.</title>
        <authorList>
            <person name="Wylensek D."/>
            <person name="Hitch T.C.A."/>
            <person name="Clavel T."/>
        </authorList>
    </citation>
    <scope>NUCLEOTIDE SEQUENCE [LARGE SCALE GENOMIC DNA]</scope>
    <source>
        <strain evidence="8 9">WB03_NA08</strain>
    </source>
</reference>
<dbReference type="RefSeq" id="WP_154544648.1">
    <property type="nucleotide sequence ID" value="NZ_VULO01000006.1"/>
</dbReference>
<feature type="transmembrane region" description="Helical" evidence="7">
    <location>
        <begin position="21"/>
        <end position="38"/>
    </location>
</feature>
<gene>
    <name evidence="8" type="ORF">FYJ24_06215</name>
</gene>
<keyword evidence="2" id="KW-1003">Cell membrane</keyword>
<feature type="region of interest" description="Disordered" evidence="6">
    <location>
        <begin position="337"/>
        <end position="358"/>
    </location>
</feature>
<keyword evidence="4 7" id="KW-1133">Transmembrane helix</keyword>
<feature type="transmembrane region" description="Helical" evidence="7">
    <location>
        <begin position="252"/>
        <end position="275"/>
    </location>
</feature>
<evidence type="ECO:0000256" key="3">
    <source>
        <dbReference type="ARBA" id="ARBA00022692"/>
    </source>
</evidence>
<organism evidence="8 9">
    <name type="scientific">Scrofimicrobium canadense</name>
    <dbReference type="NCBI Taxonomy" id="2652290"/>
    <lineage>
        <taxon>Bacteria</taxon>
        <taxon>Bacillati</taxon>
        <taxon>Actinomycetota</taxon>
        <taxon>Actinomycetes</taxon>
        <taxon>Actinomycetales</taxon>
        <taxon>Actinomycetaceae</taxon>
        <taxon>Scrofimicrobium</taxon>
    </lineage>
</organism>
<proteinExistence type="predicted"/>
<dbReference type="Pfam" id="PF02653">
    <property type="entry name" value="BPD_transp_2"/>
    <property type="match status" value="1"/>
</dbReference>
<comment type="caution">
    <text evidence="8">The sequence shown here is derived from an EMBL/GenBank/DDBJ whole genome shotgun (WGS) entry which is preliminary data.</text>
</comment>